<accession>A0A8X6S7E7</accession>
<dbReference type="EMBL" id="BMAU01021243">
    <property type="protein sequence ID" value="GFY04242.1"/>
    <property type="molecule type" value="Genomic_DNA"/>
</dbReference>
<name>A0A8X6S7E7_TRICX</name>
<reference evidence="1" key="1">
    <citation type="submission" date="2020-08" db="EMBL/GenBank/DDBJ databases">
        <title>Multicomponent nature underlies the extraordinary mechanical properties of spider dragline silk.</title>
        <authorList>
            <person name="Kono N."/>
            <person name="Nakamura H."/>
            <person name="Mori M."/>
            <person name="Yoshida Y."/>
            <person name="Ohtoshi R."/>
            <person name="Malay A.D."/>
            <person name="Moran D.A.P."/>
            <person name="Tomita M."/>
            <person name="Numata K."/>
            <person name="Arakawa K."/>
        </authorList>
    </citation>
    <scope>NUCLEOTIDE SEQUENCE</scope>
</reference>
<comment type="caution">
    <text evidence="1">The sequence shown here is derived from an EMBL/GenBank/DDBJ whole genome shotgun (WGS) entry which is preliminary data.</text>
</comment>
<dbReference type="Proteomes" id="UP000887159">
    <property type="component" value="Unassembled WGS sequence"/>
</dbReference>
<organism evidence="1 2">
    <name type="scientific">Trichonephila clavipes</name>
    <name type="common">Golden silk orbweaver</name>
    <name type="synonym">Nephila clavipes</name>
    <dbReference type="NCBI Taxonomy" id="2585209"/>
    <lineage>
        <taxon>Eukaryota</taxon>
        <taxon>Metazoa</taxon>
        <taxon>Ecdysozoa</taxon>
        <taxon>Arthropoda</taxon>
        <taxon>Chelicerata</taxon>
        <taxon>Arachnida</taxon>
        <taxon>Araneae</taxon>
        <taxon>Araneomorphae</taxon>
        <taxon>Entelegynae</taxon>
        <taxon>Araneoidea</taxon>
        <taxon>Nephilidae</taxon>
        <taxon>Trichonephila</taxon>
    </lineage>
</organism>
<dbReference type="InterPro" id="IPR036397">
    <property type="entry name" value="RNaseH_sf"/>
</dbReference>
<dbReference type="Gene3D" id="3.30.420.10">
    <property type="entry name" value="Ribonuclease H-like superfamily/Ribonuclease H"/>
    <property type="match status" value="1"/>
</dbReference>
<evidence type="ECO:0000313" key="2">
    <source>
        <dbReference type="Proteomes" id="UP000887159"/>
    </source>
</evidence>
<sequence length="143" mass="17121">MGYDIKASKNFENFLQTEDFRIVEYLKSKRPFRALPLIPEHRQLRLQWGQARSMWNVTHWQKVVLSDEPRTFPKWSPRANFQQDTARPHTARIAQDFLRHFQSLPWSARSPYWSPVVPVWDQLKRQRPSCHSVHDLELAVQSL</sequence>
<dbReference type="GO" id="GO:0003676">
    <property type="term" value="F:nucleic acid binding"/>
    <property type="evidence" value="ECO:0007669"/>
    <property type="project" value="InterPro"/>
</dbReference>
<gene>
    <name evidence="1" type="primary">TCB2_57</name>
    <name evidence="1" type="ORF">TNCV_1200201</name>
</gene>
<proteinExistence type="predicted"/>
<dbReference type="AlphaFoldDB" id="A0A8X6S7E7"/>
<keyword evidence="2" id="KW-1185">Reference proteome</keyword>
<evidence type="ECO:0000313" key="1">
    <source>
        <dbReference type="EMBL" id="GFY04242.1"/>
    </source>
</evidence>
<protein>
    <submittedName>
        <fullName evidence="1">Transposable element Tcb2 transposase</fullName>
    </submittedName>
</protein>